<dbReference type="AlphaFoldDB" id="A0A1I3WRL3"/>
<organism evidence="1 2">
    <name type="scientific">Marinobacter persicus</name>
    <dbReference type="NCBI Taxonomy" id="930118"/>
    <lineage>
        <taxon>Bacteria</taxon>
        <taxon>Pseudomonadati</taxon>
        <taxon>Pseudomonadota</taxon>
        <taxon>Gammaproteobacteria</taxon>
        <taxon>Pseudomonadales</taxon>
        <taxon>Marinobacteraceae</taxon>
        <taxon>Marinobacter</taxon>
    </lineage>
</organism>
<dbReference type="EMBL" id="FOSC01000010">
    <property type="protein sequence ID" value="SFK10112.1"/>
    <property type="molecule type" value="Genomic_DNA"/>
</dbReference>
<dbReference type="GO" id="GO:0003677">
    <property type="term" value="F:DNA binding"/>
    <property type="evidence" value="ECO:0007669"/>
    <property type="project" value="InterPro"/>
</dbReference>
<sequence>MNATELRQWLSEIPANTVLIDKVSPLLEELPQGASFQDDEWEVIDWLTRGVARRRSAILRFSGITHTELRSLTKLWVLDGRLKKKTGKGTADSKINVLTVLAEVLGARPILTFKTDDFYQAEKLISERYGEGTAFRQSGYLEAASSWLGVSLGLSLDYQSRLTNPAVHGRYGTDEGRANKLVPDTVFRDLIAARHHEKLIAKDAFFLNVLAIQMATGFRISELMALPANCLLREGGHLQILHYPAKGGLPVPRPIHPSMKEVVEDAVEALFELTSDARAVAERMRSESGLDWSAIYADPEALRYFVAQWAHEWTRNPNHLMINPKGAWYNQGQCFVDAIGALEEVGGIKTKAARALGVDRSTFYMLLAAQEAAQRGELPAIANSRNKGQQRTSWDTDLRVVSFMNLEKHTSVLIPQKTRDVVRDILDEAQEAQLAGKVYAAPDHNLELEERFSFEMRPLLKTNEGKPVIYPYEALLVTQKYALSETRSTKSDEFSVVGDRQFSSWLAGEARSRGTGNHEDSVFSRLEIIDPRNEEFVKFTTHDVRHWLNTIYQNGGLTEDQIALIFNRKHRQQNAVYDQTSNRERSERMKQAIRDKIAVGNTTDTYAALAEFAREEAEEYLAAVVRMVNPMPHGVCMLDWSTAPCPHNLSCFSCETEDPGPCEHLTVDPGNKEHVQELQRIAREADLIIDAIEVQGFEESPQIDHFKRVRTNVGVVLNRIPAVEIE</sequence>
<evidence type="ECO:0000313" key="2">
    <source>
        <dbReference type="Proteomes" id="UP000199445"/>
    </source>
</evidence>
<name>A0A1I3WRL3_9GAMM</name>
<gene>
    <name evidence="1" type="ORF">SAMN05216429_110104</name>
</gene>
<protein>
    <submittedName>
        <fullName evidence="1">Regulatory protein, Fis family</fullName>
    </submittedName>
</protein>
<proteinExistence type="predicted"/>
<dbReference type="OrthoDB" id="6725579at2"/>
<dbReference type="SUPFAM" id="SSF56349">
    <property type="entry name" value="DNA breaking-rejoining enzymes"/>
    <property type="match status" value="1"/>
</dbReference>
<keyword evidence="2" id="KW-1185">Reference proteome</keyword>
<accession>A0A1I3WRL3</accession>
<reference evidence="1 2" key="1">
    <citation type="submission" date="2016-10" db="EMBL/GenBank/DDBJ databases">
        <authorList>
            <person name="de Groot N.N."/>
        </authorList>
    </citation>
    <scope>NUCLEOTIDE SEQUENCE [LARGE SCALE GENOMIC DNA]</scope>
    <source>
        <strain evidence="1 2">IBRC-M 10445</strain>
    </source>
</reference>
<dbReference type="InterPro" id="IPR011010">
    <property type="entry name" value="DNA_brk_join_enz"/>
</dbReference>
<dbReference type="Gene3D" id="1.10.10.60">
    <property type="entry name" value="Homeodomain-like"/>
    <property type="match status" value="1"/>
</dbReference>
<dbReference type="RefSeq" id="WP_091705828.1">
    <property type="nucleotide sequence ID" value="NZ_BMYN01000006.1"/>
</dbReference>
<dbReference type="Proteomes" id="UP000199445">
    <property type="component" value="Unassembled WGS sequence"/>
</dbReference>
<evidence type="ECO:0000313" key="1">
    <source>
        <dbReference type="EMBL" id="SFK10112.1"/>
    </source>
</evidence>